<dbReference type="InterPro" id="IPR035940">
    <property type="entry name" value="CAP_sf"/>
</dbReference>
<organism evidence="3 4">
    <name type="scientific">Corynebacterium oculi</name>
    <dbReference type="NCBI Taxonomy" id="1544416"/>
    <lineage>
        <taxon>Bacteria</taxon>
        <taxon>Bacillati</taxon>
        <taxon>Actinomycetota</taxon>
        <taxon>Actinomycetes</taxon>
        <taxon>Mycobacteriales</taxon>
        <taxon>Corynebacteriaceae</taxon>
        <taxon>Corynebacterium</taxon>
    </lineage>
</organism>
<evidence type="ECO:0000313" key="4">
    <source>
        <dbReference type="Proteomes" id="UP000050517"/>
    </source>
</evidence>
<dbReference type="CDD" id="cd05379">
    <property type="entry name" value="CAP_bacterial"/>
    <property type="match status" value="1"/>
</dbReference>
<accession>A0A0Q1A9V0</accession>
<feature type="domain" description="SCP" evidence="2">
    <location>
        <begin position="43"/>
        <end position="142"/>
    </location>
</feature>
<reference evidence="3 4" key="1">
    <citation type="submission" date="2015-10" db="EMBL/GenBank/DDBJ databases">
        <title>Corynebacteirum lowii and Corynebacterium oculi species nova, derived from human clinical disease and and emended description of Corynebacterium mastiditis.</title>
        <authorList>
            <person name="Bernard K."/>
            <person name="Pacheco A.L."/>
            <person name="Mcdougall C."/>
            <person name="Burtx T."/>
            <person name="Weibe D."/>
            <person name="Tyler S."/>
            <person name="Olson A.B."/>
            <person name="Cnockaert M."/>
            <person name="Eguchi H."/>
            <person name="Kuwahara T."/>
            <person name="Nakayama-Imaohji H."/>
            <person name="Boudewijins M."/>
            <person name="Van Hoecke F."/>
            <person name="Bernier A.-M."/>
            <person name="Vandamme P."/>
        </authorList>
    </citation>
    <scope>NUCLEOTIDE SEQUENCE [LARGE SCALE GENOMIC DNA]</scope>
    <source>
        <strain evidence="3 4">NML 130210</strain>
    </source>
</reference>
<dbReference type="Gene3D" id="3.40.33.10">
    <property type="entry name" value="CAP"/>
    <property type="match status" value="1"/>
</dbReference>
<dbReference type="PANTHER" id="PTHR31157">
    <property type="entry name" value="SCP DOMAIN-CONTAINING PROTEIN"/>
    <property type="match status" value="1"/>
</dbReference>
<dbReference type="PATRIC" id="fig|1544416.3.peg.1632"/>
<sequence length="145" mass="15837">MISIRHSASALLMGAVAAAGVMGSSSTTAHAFTCSDYEVATIVRLTNEYRESRGLGSLRCDQHMVEESQAWADKLRAEGDITHAEGNFAENLAWFHREVAPEEVMDSWINSPLHRLNILDEGASMMGAGWSYGEDEGTYAVQRLG</sequence>
<dbReference type="Pfam" id="PF00188">
    <property type="entry name" value="CAP"/>
    <property type="match status" value="1"/>
</dbReference>
<gene>
    <name evidence="3" type="ORF">Cocul_01628</name>
</gene>
<feature type="signal peptide" evidence="1">
    <location>
        <begin position="1"/>
        <end position="31"/>
    </location>
</feature>
<evidence type="ECO:0000256" key="1">
    <source>
        <dbReference type="SAM" id="SignalP"/>
    </source>
</evidence>
<proteinExistence type="predicted"/>
<dbReference type="EMBL" id="LKST01000003">
    <property type="protein sequence ID" value="KQB83558.1"/>
    <property type="molecule type" value="Genomic_DNA"/>
</dbReference>
<evidence type="ECO:0000259" key="2">
    <source>
        <dbReference type="Pfam" id="PF00188"/>
    </source>
</evidence>
<keyword evidence="4" id="KW-1185">Reference proteome</keyword>
<dbReference type="InterPro" id="IPR014044">
    <property type="entry name" value="CAP_dom"/>
</dbReference>
<feature type="chain" id="PRO_5006188080" evidence="1">
    <location>
        <begin position="32"/>
        <end position="145"/>
    </location>
</feature>
<dbReference type="PANTHER" id="PTHR31157:SF1">
    <property type="entry name" value="SCP DOMAIN-CONTAINING PROTEIN"/>
    <property type="match status" value="1"/>
</dbReference>
<dbReference type="STRING" id="1544416.Cocul_01628"/>
<dbReference type="AlphaFoldDB" id="A0A0Q1A9V0"/>
<dbReference type="SUPFAM" id="SSF55797">
    <property type="entry name" value="PR-1-like"/>
    <property type="match status" value="1"/>
</dbReference>
<dbReference type="Proteomes" id="UP000050517">
    <property type="component" value="Unassembled WGS sequence"/>
</dbReference>
<comment type="caution">
    <text evidence="3">The sequence shown here is derived from an EMBL/GenBank/DDBJ whole genome shotgun (WGS) entry which is preliminary data.</text>
</comment>
<name>A0A0Q1A9V0_9CORY</name>
<protein>
    <submittedName>
        <fullName evidence="3">Cysteine-rich secretory protein family protein</fullName>
    </submittedName>
</protein>
<keyword evidence="1" id="KW-0732">Signal</keyword>
<evidence type="ECO:0000313" key="3">
    <source>
        <dbReference type="EMBL" id="KQB83558.1"/>
    </source>
</evidence>